<accession>A0ABD3LL25</accession>
<dbReference type="EMBL" id="JBJKBG010000002">
    <property type="protein sequence ID" value="KAL3752510.1"/>
    <property type="molecule type" value="Genomic_DNA"/>
</dbReference>
<dbReference type="AlphaFoldDB" id="A0ABD3LL25"/>
<name>A0ABD3LL25_EUCGL</name>
<protein>
    <submittedName>
        <fullName evidence="1">Uncharacterized protein</fullName>
    </submittedName>
</protein>
<keyword evidence="2" id="KW-1185">Reference proteome</keyword>
<dbReference type="PANTHER" id="PTHR37722">
    <property type="entry name" value="OS01G0167700 PROTEIN"/>
    <property type="match status" value="1"/>
</dbReference>
<organism evidence="1 2">
    <name type="scientific">Eucalyptus globulus</name>
    <name type="common">Tasmanian blue gum</name>
    <dbReference type="NCBI Taxonomy" id="34317"/>
    <lineage>
        <taxon>Eukaryota</taxon>
        <taxon>Viridiplantae</taxon>
        <taxon>Streptophyta</taxon>
        <taxon>Embryophyta</taxon>
        <taxon>Tracheophyta</taxon>
        <taxon>Spermatophyta</taxon>
        <taxon>Magnoliopsida</taxon>
        <taxon>eudicotyledons</taxon>
        <taxon>Gunneridae</taxon>
        <taxon>Pentapetalae</taxon>
        <taxon>rosids</taxon>
        <taxon>malvids</taxon>
        <taxon>Myrtales</taxon>
        <taxon>Myrtaceae</taxon>
        <taxon>Myrtoideae</taxon>
        <taxon>Eucalypteae</taxon>
        <taxon>Eucalyptus</taxon>
    </lineage>
</organism>
<evidence type="ECO:0000313" key="1">
    <source>
        <dbReference type="EMBL" id="KAL3752510.1"/>
    </source>
</evidence>
<evidence type="ECO:0000313" key="2">
    <source>
        <dbReference type="Proteomes" id="UP001634007"/>
    </source>
</evidence>
<reference evidence="1 2" key="1">
    <citation type="submission" date="2024-11" db="EMBL/GenBank/DDBJ databases">
        <title>Chromosome-level genome assembly of Eucalyptus globulus Labill. provides insights into its genome evolution.</title>
        <authorList>
            <person name="Li X."/>
        </authorList>
    </citation>
    <scope>NUCLEOTIDE SEQUENCE [LARGE SCALE GENOMIC DNA]</scope>
    <source>
        <strain evidence="1">CL2024</strain>
        <tissue evidence="1">Fresh tender leaves</tissue>
    </source>
</reference>
<gene>
    <name evidence="1" type="ORF">ACJRO7_013207</name>
</gene>
<dbReference type="Proteomes" id="UP001634007">
    <property type="component" value="Unassembled WGS sequence"/>
</dbReference>
<dbReference type="PANTHER" id="PTHR37722:SF2">
    <property type="entry name" value="OS01G0167700 PROTEIN"/>
    <property type="match status" value="1"/>
</dbReference>
<sequence length="465" mass="51884">MAEFHARGGMHSGGVRSLERSSILHIDDPKGEHQFRNFPPTAIANAVPHVMPTKVHEAGTQFGNQGKALLPMNEVDNHVSNDQKKEIGHNTGIMYEPRTSVLDLLHDDPSDRDLEISPANEDHVAFSVNGLGRVGTETPTHSPPQVDRTFSYGCASPLKHSGWSDMSENQDHALDDLDFEAKSMMKSFNVPNRRHSLRNSMGIGDWYGNLEANTCAWDKSNHHWGDSSIMTSSGHKDVWEASSSSLNYNYFLGGDYDISWEKRPFEVGDLCDDFATYENYDLSEQDFDQVRLLKKRVIAEAGVIRSETLVSPPLSEQRGSEEAYRRSIVAKDPRESSSFQSCSSFLHALSLLLASPSIRPHHHHHQQRHRRHAFCAPALPPSVTSIDSSFFCFGRPSRRLQLPHCDSQSIGSLPPFAFRVPPLLSCCGKRLALLDHMPPLLRFLICLDSPAADLHADSLLLPLLP</sequence>
<proteinExistence type="predicted"/>
<comment type="caution">
    <text evidence="1">The sequence shown here is derived from an EMBL/GenBank/DDBJ whole genome shotgun (WGS) entry which is preliminary data.</text>
</comment>